<dbReference type="OMA" id="PLNACTS"/>
<organism evidence="2 3">
    <name type="scientific">Corchorus capsularis</name>
    <name type="common">Jute</name>
    <dbReference type="NCBI Taxonomy" id="210143"/>
    <lineage>
        <taxon>Eukaryota</taxon>
        <taxon>Viridiplantae</taxon>
        <taxon>Streptophyta</taxon>
        <taxon>Embryophyta</taxon>
        <taxon>Tracheophyta</taxon>
        <taxon>Spermatophyta</taxon>
        <taxon>Magnoliopsida</taxon>
        <taxon>eudicotyledons</taxon>
        <taxon>Gunneridae</taxon>
        <taxon>Pentapetalae</taxon>
        <taxon>rosids</taxon>
        <taxon>malvids</taxon>
        <taxon>Malvales</taxon>
        <taxon>Malvaceae</taxon>
        <taxon>Grewioideae</taxon>
        <taxon>Apeibeae</taxon>
        <taxon>Corchorus</taxon>
    </lineage>
</organism>
<dbReference type="Proteomes" id="UP000188268">
    <property type="component" value="Unassembled WGS sequence"/>
</dbReference>
<proteinExistence type="predicted"/>
<dbReference type="PANTHER" id="PTHR47165">
    <property type="entry name" value="OS03G0429900 PROTEIN"/>
    <property type="match status" value="1"/>
</dbReference>
<dbReference type="SUPFAM" id="SSF50249">
    <property type="entry name" value="Nucleic acid-binding proteins"/>
    <property type="match status" value="1"/>
</dbReference>
<dbReference type="Gene3D" id="2.40.50.140">
    <property type="entry name" value="Nucleic acid-binding proteins"/>
    <property type="match status" value="1"/>
</dbReference>
<evidence type="ECO:0000256" key="1">
    <source>
        <dbReference type="SAM" id="MobiDB-lite"/>
    </source>
</evidence>
<dbReference type="Gramene" id="OMP00948">
    <property type="protein sequence ID" value="OMP00948"/>
    <property type="gene ID" value="CCACVL1_03223"/>
</dbReference>
<comment type="caution">
    <text evidence="2">The sequence shown here is derived from an EMBL/GenBank/DDBJ whole genome shotgun (WGS) entry which is preliminary data.</text>
</comment>
<evidence type="ECO:0000313" key="2">
    <source>
        <dbReference type="EMBL" id="OMP00948.1"/>
    </source>
</evidence>
<sequence length="314" mass="34406">MSVNGMPRKKTAVLLLEDNEFQQKKGSYFASAQQSSIINLLRMNPLQIGITKFKIRARITGIDLSSGWFYTACLTCGSGLQSLPTGHYCTVHLLQQPALIVKLPLDVKDDRARMKLIIFRSLAEELATISVADVPVLKDSSSIKIPNKAFDIINKEYYFVVGLPKHSLQKEELNFKIFYYKPVEKGDPTTTDIKGKAIELTSAPLLLTGTATDLALQIPHKSSPPIRSQHQQHLPPKHGEIPVQASQTKTQKDQKPSKKRVKPSSPKESANAANPEDSSSPSNSPDNRSPSTDAGNQAVEKKTKSSSSASTTEA</sequence>
<accession>A0A1R3K1T8</accession>
<dbReference type="EMBL" id="AWWV01006559">
    <property type="protein sequence ID" value="OMP00948.1"/>
    <property type="molecule type" value="Genomic_DNA"/>
</dbReference>
<reference evidence="2 3" key="1">
    <citation type="submission" date="2013-09" db="EMBL/GenBank/DDBJ databases">
        <title>Corchorus capsularis genome sequencing.</title>
        <authorList>
            <person name="Alam M."/>
            <person name="Haque M.S."/>
            <person name="Islam M.S."/>
            <person name="Emdad E.M."/>
            <person name="Islam M.M."/>
            <person name="Ahmed B."/>
            <person name="Halim A."/>
            <person name="Hossen Q.M.M."/>
            <person name="Hossain M.Z."/>
            <person name="Ahmed R."/>
            <person name="Khan M.M."/>
            <person name="Islam R."/>
            <person name="Rashid M.M."/>
            <person name="Khan S.A."/>
            <person name="Rahman M.S."/>
            <person name="Alam M."/>
        </authorList>
    </citation>
    <scope>NUCLEOTIDE SEQUENCE [LARGE SCALE GENOMIC DNA]</scope>
    <source>
        <strain evidence="3">cv. CVL-1</strain>
        <tissue evidence="2">Whole seedling</tissue>
    </source>
</reference>
<dbReference type="PANTHER" id="PTHR47165:SF4">
    <property type="entry name" value="OS03G0429900 PROTEIN"/>
    <property type="match status" value="1"/>
</dbReference>
<dbReference type="AlphaFoldDB" id="A0A1R3K1T8"/>
<protein>
    <submittedName>
        <fullName evidence="2">Nucleic acid-binding protein</fullName>
    </submittedName>
</protein>
<evidence type="ECO:0000313" key="3">
    <source>
        <dbReference type="Proteomes" id="UP000188268"/>
    </source>
</evidence>
<dbReference type="InterPro" id="IPR012340">
    <property type="entry name" value="NA-bd_OB-fold"/>
</dbReference>
<feature type="compositionally biased region" description="Low complexity" evidence="1">
    <location>
        <begin position="263"/>
        <end position="291"/>
    </location>
</feature>
<keyword evidence="3" id="KW-1185">Reference proteome</keyword>
<feature type="region of interest" description="Disordered" evidence="1">
    <location>
        <begin position="220"/>
        <end position="314"/>
    </location>
</feature>
<gene>
    <name evidence="2" type="ORF">CCACVL1_03223</name>
</gene>
<name>A0A1R3K1T8_COCAP</name>
<feature type="compositionally biased region" description="Low complexity" evidence="1">
    <location>
        <begin position="305"/>
        <end position="314"/>
    </location>
</feature>
<dbReference type="OrthoDB" id="10487923at2759"/>